<feature type="domain" description="Flagellar motor switch protein FliG middle" evidence="11">
    <location>
        <begin position="120"/>
        <end position="191"/>
    </location>
</feature>
<dbReference type="InterPro" id="IPR000090">
    <property type="entry name" value="Flg_Motor_Flig"/>
</dbReference>
<keyword evidence="13" id="KW-0966">Cell projection</keyword>
<dbReference type="FunFam" id="1.10.220.30:FF:000001">
    <property type="entry name" value="Flagellar motor switch protein FliG"/>
    <property type="match status" value="1"/>
</dbReference>
<evidence type="ECO:0000256" key="3">
    <source>
        <dbReference type="ARBA" id="ARBA00010299"/>
    </source>
</evidence>
<dbReference type="PANTHER" id="PTHR30534:SF0">
    <property type="entry name" value="FLAGELLAR MOTOR SWITCH PROTEIN FLIG"/>
    <property type="match status" value="1"/>
</dbReference>
<evidence type="ECO:0000313" key="14">
    <source>
        <dbReference type="Proteomes" id="UP000053557"/>
    </source>
</evidence>
<gene>
    <name evidence="13" type="ORF">ATW55_11380</name>
</gene>
<comment type="subcellular location">
    <subcellularLocation>
        <location evidence="1">Bacterial flagellum basal body</location>
    </subcellularLocation>
    <subcellularLocation>
        <location evidence="2">Cell membrane</location>
        <topology evidence="2">Peripheral membrane protein</topology>
        <orientation evidence="2">Cytoplasmic side</orientation>
    </subcellularLocation>
</comment>
<evidence type="ECO:0000256" key="1">
    <source>
        <dbReference type="ARBA" id="ARBA00004117"/>
    </source>
</evidence>
<keyword evidence="5" id="KW-1003">Cell membrane</keyword>
<dbReference type="PRINTS" id="PR00954">
    <property type="entry name" value="FLGMOTORFLIG"/>
</dbReference>
<dbReference type="NCBIfam" id="TIGR00207">
    <property type="entry name" value="fliG"/>
    <property type="match status" value="1"/>
</dbReference>
<comment type="caution">
    <text evidence="13">The sequence shown here is derived from an EMBL/GenBank/DDBJ whole genome shotgun (WGS) entry which is preliminary data.</text>
</comment>
<evidence type="ECO:0000256" key="2">
    <source>
        <dbReference type="ARBA" id="ARBA00004413"/>
    </source>
</evidence>
<proteinExistence type="inferred from homology"/>
<evidence type="ECO:0000256" key="6">
    <source>
        <dbReference type="ARBA" id="ARBA00022500"/>
    </source>
</evidence>
<dbReference type="Gene3D" id="1.10.220.30">
    <property type="match status" value="3"/>
</dbReference>
<comment type="similarity">
    <text evidence="3">Belongs to the FliG family.</text>
</comment>
<keyword evidence="6" id="KW-0145">Chemotaxis</keyword>
<dbReference type="SUPFAM" id="SSF48029">
    <property type="entry name" value="FliG"/>
    <property type="match status" value="2"/>
</dbReference>
<evidence type="ECO:0000259" key="11">
    <source>
        <dbReference type="Pfam" id="PF14841"/>
    </source>
</evidence>
<keyword evidence="7" id="KW-0283">Flagellar rotation</keyword>
<evidence type="ECO:0000256" key="5">
    <source>
        <dbReference type="ARBA" id="ARBA00022475"/>
    </source>
</evidence>
<evidence type="ECO:0000256" key="8">
    <source>
        <dbReference type="ARBA" id="ARBA00023136"/>
    </source>
</evidence>
<dbReference type="Proteomes" id="UP000053557">
    <property type="component" value="Unassembled WGS sequence"/>
</dbReference>
<keyword evidence="9" id="KW-0975">Bacterial flagellum</keyword>
<evidence type="ECO:0000259" key="12">
    <source>
        <dbReference type="Pfam" id="PF14842"/>
    </source>
</evidence>
<dbReference type="InterPro" id="IPR023087">
    <property type="entry name" value="Flg_Motor_Flig_C"/>
</dbReference>
<dbReference type="GO" id="GO:0071973">
    <property type="term" value="P:bacterial-type flagellum-dependent cell motility"/>
    <property type="evidence" value="ECO:0007669"/>
    <property type="project" value="InterPro"/>
</dbReference>
<dbReference type="PIRSF" id="PIRSF003161">
    <property type="entry name" value="FliG"/>
    <property type="match status" value="1"/>
</dbReference>
<dbReference type="InterPro" id="IPR028263">
    <property type="entry name" value="FliG_N"/>
</dbReference>
<keyword evidence="13" id="KW-0282">Flagellum</keyword>
<dbReference type="GO" id="GO:0006935">
    <property type="term" value="P:chemotaxis"/>
    <property type="evidence" value="ECO:0007669"/>
    <property type="project" value="UniProtKB-KW"/>
</dbReference>
<dbReference type="GO" id="GO:0003774">
    <property type="term" value="F:cytoskeletal motor activity"/>
    <property type="evidence" value="ECO:0007669"/>
    <property type="project" value="InterPro"/>
</dbReference>
<dbReference type="InterPro" id="IPR032779">
    <property type="entry name" value="FliG_M"/>
</dbReference>
<keyword evidence="13" id="KW-0969">Cilium</keyword>
<name>A0A117SXB2_9BACL</name>
<feature type="domain" description="Flagellar motor switch protein FliG C-terminal" evidence="10">
    <location>
        <begin position="223"/>
        <end position="328"/>
    </location>
</feature>
<keyword evidence="14" id="KW-1185">Reference proteome</keyword>
<evidence type="ECO:0000256" key="9">
    <source>
        <dbReference type="ARBA" id="ARBA00023143"/>
    </source>
</evidence>
<dbReference type="OrthoDB" id="9780302at2"/>
<reference evidence="13 14" key="1">
    <citation type="submission" date="2015-12" db="EMBL/GenBank/DDBJ databases">
        <title>Draft genome sequence of Acidibacillus ferrooxidans ITV001, isolated from a chalcopyrite acid mine drainage site in Brazil.</title>
        <authorList>
            <person name="Dall'Agnol H."/>
            <person name="Nancucheo I."/>
            <person name="Johnson B."/>
            <person name="Oliveira R."/>
            <person name="Leite L."/>
            <person name="Pylro V."/>
            <person name="Nunes G.L."/>
            <person name="Tzotzos G."/>
            <person name="Fernandes G.R."/>
            <person name="Dutra J."/>
            <person name="Orellana S.C."/>
            <person name="Oliveira G."/>
        </authorList>
    </citation>
    <scope>NUCLEOTIDE SEQUENCE [LARGE SCALE GENOMIC DNA]</scope>
    <source>
        <strain evidence="14">ITV01</strain>
    </source>
</reference>
<dbReference type="GO" id="GO:0005886">
    <property type="term" value="C:plasma membrane"/>
    <property type="evidence" value="ECO:0007669"/>
    <property type="project" value="UniProtKB-SubCell"/>
</dbReference>
<evidence type="ECO:0000259" key="10">
    <source>
        <dbReference type="Pfam" id="PF01706"/>
    </source>
</evidence>
<dbReference type="Pfam" id="PF01706">
    <property type="entry name" value="FliG_C"/>
    <property type="match status" value="1"/>
</dbReference>
<protein>
    <recommendedName>
        <fullName evidence="4">Flagellar motor switch protein FliG</fullName>
    </recommendedName>
</protein>
<dbReference type="GO" id="GO:0009425">
    <property type="term" value="C:bacterial-type flagellum basal body"/>
    <property type="evidence" value="ECO:0007669"/>
    <property type="project" value="UniProtKB-SubCell"/>
</dbReference>
<keyword evidence="8" id="KW-0472">Membrane</keyword>
<dbReference type="Pfam" id="PF14842">
    <property type="entry name" value="FliG_N"/>
    <property type="match status" value="1"/>
</dbReference>
<accession>A0A117SXB2</accession>
<sequence>MSVRRGGELSGKQKAALLLISLGPETAANVYKHLREEEIEKLTLEIASVQRVEHGDRSRILEEFQQLAIAEQYISEGGIEYAREILQKALGKERALELVERLTSSLQVRPFEFARKANPLQILNFIQTEHPQTIALVLSYLEPKQASGILAELPQNVRYEVAMRIATMDSTSPEVVSSVERVLESKLASMTSLGTMNIGGLDALVQILNGVDRSTERGILDYVETTDPELAEEIKRRMFIFEDIVMLDPKSVQRVIRDIEQSDLLLALRTASEEVKELVFSNMSKRMVETFKEDMEYAGPVRLRDVEEAQQRIVAQIRRLEDMGEIVIRRGGSEDVLV</sequence>
<dbReference type="EMBL" id="LPVJ01000060">
    <property type="protein sequence ID" value="KUO95071.1"/>
    <property type="molecule type" value="Genomic_DNA"/>
</dbReference>
<dbReference type="PANTHER" id="PTHR30534">
    <property type="entry name" value="FLAGELLAR MOTOR SWITCH PROTEIN FLIG"/>
    <property type="match status" value="1"/>
</dbReference>
<evidence type="ECO:0000256" key="4">
    <source>
        <dbReference type="ARBA" id="ARBA00021870"/>
    </source>
</evidence>
<dbReference type="RefSeq" id="WP_067718564.1">
    <property type="nucleotide sequence ID" value="NZ_LPVJ01000060.1"/>
</dbReference>
<feature type="domain" description="Flagellar motor switch protein FliG N-terminal" evidence="12">
    <location>
        <begin position="8"/>
        <end position="111"/>
    </location>
</feature>
<dbReference type="AlphaFoldDB" id="A0A117SXB2"/>
<dbReference type="Pfam" id="PF14841">
    <property type="entry name" value="FliG_M"/>
    <property type="match status" value="1"/>
</dbReference>
<organism evidence="13 14">
    <name type="scientific">Ferroacidibacillus organovorans</name>
    <dbReference type="NCBI Taxonomy" id="1765683"/>
    <lineage>
        <taxon>Bacteria</taxon>
        <taxon>Bacillati</taxon>
        <taxon>Bacillota</taxon>
        <taxon>Bacilli</taxon>
        <taxon>Bacillales</taxon>
        <taxon>Alicyclobacillaceae</taxon>
        <taxon>Ferroacidibacillus</taxon>
    </lineage>
</organism>
<evidence type="ECO:0000313" key="13">
    <source>
        <dbReference type="EMBL" id="KUO95071.1"/>
    </source>
</evidence>
<evidence type="ECO:0000256" key="7">
    <source>
        <dbReference type="ARBA" id="ARBA00022779"/>
    </source>
</evidence>
<dbReference type="InterPro" id="IPR011002">
    <property type="entry name" value="FliG_a-hlx"/>
</dbReference>